<dbReference type="GO" id="GO:0004497">
    <property type="term" value="F:monooxygenase activity"/>
    <property type="evidence" value="ECO:0007669"/>
    <property type="project" value="UniProtKB-KW"/>
</dbReference>
<keyword evidence="2" id="KW-1185">Reference proteome</keyword>
<sequence length="286" mass="31144">MSEPATLRLGGTTVAWYDDGAALEPPLAPRPHLHPVRTLAGTTVTDACPADHRWHLGVSVAIQDVDRTNFWGGRTYVRDHGYQWLGDHGRVIRGEWLERAADHLEERLDWLGRDGSVLLTEHRTLRASAMPVPGAWRLDLTFTLRNATGHAIELGSPATNGRDRAGYGGFFWRLPAHDGSLGVFTAGASGEDAVHGTVSGWIAVTAADQAGREWSVVVEHGGEPSAWDPWFVRVAGYPGIGAALAWAAPVSLDAGDEMRRSFRAVIVDAKAVDTARVELWLRRARL</sequence>
<reference evidence="1 2" key="1">
    <citation type="submission" date="2019-06" db="EMBL/GenBank/DDBJ databases">
        <title>Sequencing the genomes of 1000 actinobacteria strains.</title>
        <authorList>
            <person name="Klenk H.-P."/>
        </authorList>
    </citation>
    <scope>NUCLEOTIDE SEQUENCE [LARGE SCALE GENOMIC DNA]</scope>
    <source>
        <strain evidence="1 2">DSM 102200</strain>
    </source>
</reference>
<dbReference type="OrthoDB" id="242375at2"/>
<keyword evidence="1" id="KW-0560">Oxidoreductase</keyword>
<dbReference type="InterPro" id="IPR029475">
    <property type="entry name" value="DUF6807"/>
</dbReference>
<dbReference type="Pfam" id="PF14100">
    <property type="entry name" value="DUF6807"/>
    <property type="match status" value="1"/>
</dbReference>
<gene>
    <name evidence="1" type="ORF">FB559_6445</name>
</gene>
<evidence type="ECO:0000313" key="2">
    <source>
        <dbReference type="Proteomes" id="UP000316096"/>
    </source>
</evidence>
<evidence type="ECO:0000313" key="1">
    <source>
        <dbReference type="EMBL" id="TQM00725.1"/>
    </source>
</evidence>
<dbReference type="AlphaFoldDB" id="A0A543CUC5"/>
<protein>
    <submittedName>
        <fullName evidence="1">Methane monooxygenase PmoA-like</fullName>
    </submittedName>
</protein>
<dbReference type="EMBL" id="VFOZ01000001">
    <property type="protein sequence ID" value="TQM00725.1"/>
    <property type="molecule type" value="Genomic_DNA"/>
</dbReference>
<name>A0A543CUC5_9ACTN</name>
<comment type="caution">
    <text evidence="1">The sequence shown here is derived from an EMBL/GenBank/DDBJ whole genome shotgun (WGS) entry which is preliminary data.</text>
</comment>
<dbReference type="Proteomes" id="UP000316096">
    <property type="component" value="Unassembled WGS sequence"/>
</dbReference>
<dbReference type="RefSeq" id="WP_141960488.1">
    <property type="nucleotide sequence ID" value="NZ_VFOZ01000001.1"/>
</dbReference>
<organism evidence="1 2">
    <name type="scientific">Actinoallomurus bryophytorum</name>
    <dbReference type="NCBI Taxonomy" id="1490222"/>
    <lineage>
        <taxon>Bacteria</taxon>
        <taxon>Bacillati</taxon>
        <taxon>Actinomycetota</taxon>
        <taxon>Actinomycetes</taxon>
        <taxon>Streptosporangiales</taxon>
        <taxon>Thermomonosporaceae</taxon>
        <taxon>Actinoallomurus</taxon>
    </lineage>
</organism>
<keyword evidence="1" id="KW-0503">Monooxygenase</keyword>
<proteinExistence type="predicted"/>
<accession>A0A543CUC5</accession>